<keyword evidence="4" id="KW-1185">Reference proteome</keyword>
<feature type="compositionally biased region" description="Low complexity" evidence="1">
    <location>
        <begin position="50"/>
        <end position="64"/>
    </location>
</feature>
<organism evidence="3 4">
    <name type="scientific">Haloprofundus marisrubri</name>
    <dbReference type="NCBI Taxonomy" id="1514971"/>
    <lineage>
        <taxon>Archaea</taxon>
        <taxon>Methanobacteriati</taxon>
        <taxon>Methanobacteriota</taxon>
        <taxon>Stenosarchaea group</taxon>
        <taxon>Halobacteria</taxon>
        <taxon>Halobacteriales</taxon>
        <taxon>Haloferacaceae</taxon>
        <taxon>Haloprofundus</taxon>
    </lineage>
</organism>
<dbReference type="Pfam" id="PF00085">
    <property type="entry name" value="Thioredoxin"/>
    <property type="match status" value="1"/>
</dbReference>
<gene>
    <name evidence="3" type="ORF">AUR64_01445</name>
</gene>
<evidence type="ECO:0000313" key="3">
    <source>
        <dbReference type="EMBL" id="KTG07927.1"/>
    </source>
</evidence>
<evidence type="ECO:0000256" key="1">
    <source>
        <dbReference type="SAM" id="MobiDB-lite"/>
    </source>
</evidence>
<dbReference type="OrthoDB" id="115386at2157"/>
<accession>A0A0W1R3V2</accession>
<dbReference type="RefSeq" id="WP_058583354.1">
    <property type="nucleotide sequence ID" value="NZ_LOPU01000037.1"/>
</dbReference>
<sequence>MDRYTRREYLRFAGVGAVGVSTSGVAGCLGGREAGADEGKADSPDPGAETAGSDAMGTGTTTGTDEAEASLWATTTLTDVRTDETFTIDQFDRPVLVETFAVWCSNCKRQQDELIAFHEAVGDDVVSVALNVDQNEDAEKVRTHADENGYDWRYAISPPEVTNALVDEFGVSMTNPPSVPMVLRCPDGSARRLKDGQKSTSFLRERTNGC</sequence>
<dbReference type="Gene3D" id="3.40.30.10">
    <property type="entry name" value="Glutaredoxin"/>
    <property type="match status" value="1"/>
</dbReference>
<dbReference type="InterPro" id="IPR036249">
    <property type="entry name" value="Thioredoxin-like_sf"/>
</dbReference>
<evidence type="ECO:0000259" key="2">
    <source>
        <dbReference type="PROSITE" id="PS51352"/>
    </source>
</evidence>
<dbReference type="InterPro" id="IPR006311">
    <property type="entry name" value="TAT_signal"/>
</dbReference>
<evidence type="ECO:0000313" key="4">
    <source>
        <dbReference type="Proteomes" id="UP000054387"/>
    </source>
</evidence>
<dbReference type="SUPFAM" id="SSF52833">
    <property type="entry name" value="Thioredoxin-like"/>
    <property type="match status" value="1"/>
</dbReference>
<feature type="domain" description="Thioredoxin" evidence="2">
    <location>
        <begin position="60"/>
        <end position="191"/>
    </location>
</feature>
<comment type="caution">
    <text evidence="3">The sequence shown here is derived from an EMBL/GenBank/DDBJ whole genome shotgun (WGS) entry which is preliminary data.</text>
</comment>
<dbReference type="EMBL" id="LOPU01000037">
    <property type="protein sequence ID" value="KTG07927.1"/>
    <property type="molecule type" value="Genomic_DNA"/>
</dbReference>
<dbReference type="PROSITE" id="PS51257">
    <property type="entry name" value="PROKAR_LIPOPROTEIN"/>
    <property type="match status" value="1"/>
</dbReference>
<dbReference type="PROSITE" id="PS51352">
    <property type="entry name" value="THIOREDOXIN_2"/>
    <property type="match status" value="1"/>
</dbReference>
<feature type="region of interest" description="Disordered" evidence="1">
    <location>
        <begin position="190"/>
        <end position="210"/>
    </location>
</feature>
<protein>
    <recommendedName>
        <fullName evidence="2">Thioredoxin domain-containing protein</fullName>
    </recommendedName>
</protein>
<dbReference type="STRING" id="1514971.AUR64_01445"/>
<dbReference type="AlphaFoldDB" id="A0A0W1R3V2"/>
<proteinExistence type="predicted"/>
<dbReference type="PROSITE" id="PS51318">
    <property type="entry name" value="TAT"/>
    <property type="match status" value="1"/>
</dbReference>
<name>A0A0W1R3V2_9EURY</name>
<reference evidence="3 4" key="1">
    <citation type="submission" date="2015-12" db="EMBL/GenBank/DDBJ databases">
        <title>Haloprofundus marisrubri gen. nov., sp. nov., an extremely halophilic archaeon isolated from the Discovery deep brine-seawater interface in the Red Sea.</title>
        <authorList>
            <person name="Zhang G."/>
            <person name="Stingl U."/>
            <person name="Rashid M."/>
        </authorList>
    </citation>
    <scope>NUCLEOTIDE SEQUENCE [LARGE SCALE GENOMIC DNA]</scope>
    <source>
        <strain evidence="3 4">SB9</strain>
    </source>
</reference>
<dbReference type="Proteomes" id="UP000054387">
    <property type="component" value="Unassembled WGS sequence"/>
</dbReference>
<dbReference type="InterPro" id="IPR013766">
    <property type="entry name" value="Thioredoxin_domain"/>
</dbReference>
<feature type="region of interest" description="Disordered" evidence="1">
    <location>
        <begin position="35"/>
        <end position="69"/>
    </location>
</feature>